<dbReference type="HOGENOM" id="CLU_2206047_0_0_6"/>
<dbReference type="Proteomes" id="UP000008216">
    <property type="component" value="Chromosome"/>
</dbReference>
<keyword evidence="3" id="KW-1185">Reference proteome</keyword>
<protein>
    <submittedName>
        <fullName evidence="2">Uncharacterized protein</fullName>
    </submittedName>
</protein>
<dbReference type="KEGG" id="ecv:APECO1_2247"/>
<accession>A0A0H2Z6A8</accession>
<evidence type="ECO:0000313" key="3">
    <source>
        <dbReference type="Proteomes" id="UP000008216"/>
    </source>
</evidence>
<organism evidence="2 3">
    <name type="scientific">Escherichia coli O1:K1 / APEC</name>
    <dbReference type="NCBI Taxonomy" id="405955"/>
    <lineage>
        <taxon>Bacteria</taxon>
        <taxon>Pseudomonadati</taxon>
        <taxon>Pseudomonadota</taxon>
        <taxon>Gammaproteobacteria</taxon>
        <taxon>Enterobacterales</taxon>
        <taxon>Enterobacteriaceae</taxon>
        <taxon>Escherichia</taxon>
    </lineage>
</organism>
<evidence type="ECO:0000256" key="1">
    <source>
        <dbReference type="SAM" id="MobiDB-lite"/>
    </source>
</evidence>
<gene>
    <name evidence="2" type="ORF">APECO1_2247</name>
</gene>
<name>A0A0H2Z6A8_ECOK1</name>
<sequence length="107" mass="11736">MSPTFTSSGFTSPFSRIRPLPTASTSPRVDLAAAEPVRTMPPADLVSTSLRLTITRSCNGRIFIDNSPLRKSVSVMGDAGAYVVSRLVTREMGMRLRPFKGEKEKKF</sequence>
<feature type="region of interest" description="Disordered" evidence="1">
    <location>
        <begin position="1"/>
        <end position="27"/>
    </location>
</feature>
<evidence type="ECO:0000313" key="2">
    <source>
        <dbReference type="EMBL" id="ABJ03690.1"/>
    </source>
</evidence>
<feature type="compositionally biased region" description="Low complexity" evidence="1">
    <location>
        <begin position="1"/>
        <end position="15"/>
    </location>
</feature>
<dbReference type="AlphaFoldDB" id="A0A0H2Z6A8"/>
<reference evidence="2 3" key="1">
    <citation type="journal article" date="2007" name="J. Bacteriol.">
        <title>The genome sequence of avian pathogenic Escherichia coli strain O1:K1:H7 shares strong similarities with human extraintestinal pathogenic E. coli genomes.</title>
        <authorList>
            <person name="Johnson T.J."/>
            <person name="Kariyawasam S."/>
            <person name="Wannemuehler Y."/>
            <person name="Mangiamele P."/>
            <person name="Johnson S.J."/>
            <person name="Doetkott C."/>
            <person name="Skyberg J.A."/>
            <person name="Lynne A.M."/>
            <person name="Johnson J.R."/>
            <person name="Nolan L.K."/>
        </authorList>
    </citation>
    <scope>NUCLEOTIDE SEQUENCE [LARGE SCALE GENOMIC DNA]</scope>
    <source>
        <strain evidence="2">APEC O1</strain>
    </source>
</reference>
<dbReference type="EMBL" id="CP000468">
    <property type="protein sequence ID" value="ABJ03690.1"/>
    <property type="molecule type" value="Genomic_DNA"/>
</dbReference>
<proteinExistence type="predicted"/>